<dbReference type="InterPro" id="IPR033740">
    <property type="entry name" value="Pept_M24B"/>
</dbReference>
<dbReference type="GO" id="GO:0006508">
    <property type="term" value="P:proteolysis"/>
    <property type="evidence" value="ECO:0007669"/>
    <property type="project" value="UniProtKB-KW"/>
</dbReference>
<dbReference type="InterPro" id="IPR032416">
    <property type="entry name" value="Peptidase_M24_C"/>
</dbReference>
<organism evidence="10 11">
    <name type="scientific">Marivibrio halodurans</name>
    <dbReference type="NCBI Taxonomy" id="2039722"/>
    <lineage>
        <taxon>Bacteria</taxon>
        <taxon>Pseudomonadati</taxon>
        <taxon>Pseudomonadota</taxon>
        <taxon>Alphaproteobacteria</taxon>
        <taxon>Rhodospirillales</taxon>
        <taxon>Rhodospirillaceae</taxon>
        <taxon>Marivibrio</taxon>
    </lineage>
</organism>
<feature type="domain" description="Creatinase N-terminal" evidence="8">
    <location>
        <begin position="7"/>
        <end position="128"/>
    </location>
</feature>
<dbReference type="InterPro" id="IPR029149">
    <property type="entry name" value="Creatin/AminoP/Spt16_N"/>
</dbReference>
<evidence type="ECO:0000259" key="8">
    <source>
        <dbReference type="Pfam" id="PF01321"/>
    </source>
</evidence>
<dbReference type="Gene3D" id="3.90.230.10">
    <property type="entry name" value="Creatinase/methionine aminopeptidase superfamily"/>
    <property type="match status" value="1"/>
</dbReference>
<dbReference type="Gene3D" id="3.40.350.10">
    <property type="entry name" value="Creatinase/prolidase N-terminal domain"/>
    <property type="match status" value="2"/>
</dbReference>
<dbReference type="Pfam" id="PF01321">
    <property type="entry name" value="Creatinase_N"/>
    <property type="match status" value="1"/>
</dbReference>
<dbReference type="GO" id="GO:0005737">
    <property type="term" value="C:cytoplasm"/>
    <property type="evidence" value="ECO:0007669"/>
    <property type="project" value="UniProtKB-ARBA"/>
</dbReference>
<keyword evidence="2" id="KW-0645">Protease</keyword>
<dbReference type="GO" id="GO:0046872">
    <property type="term" value="F:metal ion binding"/>
    <property type="evidence" value="ECO:0007669"/>
    <property type="project" value="UniProtKB-KW"/>
</dbReference>
<accession>A0A8J7SMM8</accession>
<keyword evidence="11" id="KW-1185">Reference proteome</keyword>
<keyword evidence="5" id="KW-0482">Metalloprotease</keyword>
<reference evidence="10" key="1">
    <citation type="submission" date="2021-04" db="EMBL/GenBank/DDBJ databases">
        <authorList>
            <person name="Zhang D.-C."/>
        </authorList>
    </citation>
    <scope>NUCLEOTIDE SEQUENCE</scope>
    <source>
        <strain evidence="10">CGMCC 1.15697</strain>
    </source>
</reference>
<dbReference type="FunFam" id="3.90.230.10:FF:000009">
    <property type="entry name" value="xaa-Pro aminopeptidase 2"/>
    <property type="match status" value="1"/>
</dbReference>
<sequence length="598" mass="64733">MPAPAERLTHLREELRARRLDGFLAPRTDAFMGEYMPACAERVQWLTGFAGSAGFVGVAMESAAIFVDGRYTLQVRDQVDVEAFVPRSIADEPPTAWIAESFEAGARIGYDPWLHTRAGLKRLADAAAEIGAELIALDDNPIDAVWTNRPAFPDAPVHAHGLEFAGESSEDKRLRLGADLARRNIDAAVVTASDSVAWLLNIRGADVPNCPLALSYVILASDGTVDWFIDPAKVDETVREALGDAVAIRPLAEFAGALEALGTDGARIQADPTGSPVAVFDRLMAGGAEIAERADPCLLPKARKNEIEVEGARIAHRRDGAALAAFLHWLDETAPGGTITELDAIEKLHDLRTRGERFHGPSFDTIAGYGGNGAIVHYRASEETNRRIEPGSLLLVDSGGQYDEGTTDVTRTIAIGMPSDEMSKRFTQVLKGHIAIATARFPTGVTGSQLDPFARAALWADGVDYDHGTGHGVGSFLNVHEGPQRISKGHSTTALEMGMIVSNEPGYYKTDGFGIRIENLVVVYPVIDIPADAEKDLLGFETLTLAPIDRRLIDPALLSAAERQWLDDYHARVLEEIRPMVEDPVRDWLERACAPLDA</sequence>
<dbReference type="Proteomes" id="UP000672602">
    <property type="component" value="Unassembled WGS sequence"/>
</dbReference>
<dbReference type="AlphaFoldDB" id="A0A8J7SMM8"/>
<dbReference type="CDD" id="cd01085">
    <property type="entry name" value="APP"/>
    <property type="match status" value="1"/>
</dbReference>
<gene>
    <name evidence="10" type="ORF">KAJ83_08575</name>
</gene>
<dbReference type="Pfam" id="PF16188">
    <property type="entry name" value="Peptidase_M24_C"/>
    <property type="match status" value="1"/>
</dbReference>
<evidence type="ECO:0000256" key="6">
    <source>
        <dbReference type="RuleBase" id="RU000590"/>
    </source>
</evidence>
<evidence type="ECO:0000259" key="7">
    <source>
        <dbReference type="Pfam" id="PF00557"/>
    </source>
</evidence>
<evidence type="ECO:0000313" key="10">
    <source>
        <dbReference type="EMBL" id="MBP5857061.1"/>
    </source>
</evidence>
<dbReference type="PANTHER" id="PTHR43763">
    <property type="entry name" value="XAA-PRO AMINOPEPTIDASE 1"/>
    <property type="match status" value="1"/>
</dbReference>
<name>A0A8J7SMM8_9PROT</name>
<proteinExistence type="inferred from homology"/>
<dbReference type="InterPro" id="IPR001131">
    <property type="entry name" value="Peptidase_M24B_aminopep-P_CS"/>
</dbReference>
<keyword evidence="10" id="KW-0031">Aminopeptidase</keyword>
<keyword evidence="3 6" id="KW-0479">Metal-binding</keyword>
<dbReference type="PROSITE" id="PS00491">
    <property type="entry name" value="PROLINE_PEPTIDASE"/>
    <property type="match status" value="1"/>
</dbReference>
<evidence type="ECO:0000313" key="11">
    <source>
        <dbReference type="Proteomes" id="UP000672602"/>
    </source>
</evidence>
<dbReference type="Pfam" id="PF16189">
    <property type="entry name" value="Creatinase_N_2"/>
    <property type="match status" value="1"/>
</dbReference>
<dbReference type="SUPFAM" id="SSF55920">
    <property type="entry name" value="Creatinase/aminopeptidase"/>
    <property type="match status" value="1"/>
</dbReference>
<dbReference type="Pfam" id="PF00557">
    <property type="entry name" value="Peptidase_M24"/>
    <property type="match status" value="1"/>
</dbReference>
<evidence type="ECO:0000256" key="3">
    <source>
        <dbReference type="ARBA" id="ARBA00022723"/>
    </source>
</evidence>
<comment type="caution">
    <text evidence="10">The sequence shown here is derived from an EMBL/GenBank/DDBJ whole genome shotgun (WGS) entry which is preliminary data.</text>
</comment>
<dbReference type="InterPro" id="IPR036005">
    <property type="entry name" value="Creatinase/aminopeptidase-like"/>
</dbReference>
<dbReference type="SUPFAM" id="SSF53092">
    <property type="entry name" value="Creatinase/prolidase N-terminal domain"/>
    <property type="match status" value="2"/>
</dbReference>
<dbReference type="EMBL" id="JAGMWN010000003">
    <property type="protein sequence ID" value="MBP5857061.1"/>
    <property type="molecule type" value="Genomic_DNA"/>
</dbReference>
<dbReference type="InterPro" id="IPR000587">
    <property type="entry name" value="Creatinase_N"/>
</dbReference>
<feature type="domain" description="Peptidase M24 C-terminal" evidence="9">
    <location>
        <begin position="537"/>
        <end position="596"/>
    </location>
</feature>
<keyword evidence="4" id="KW-0378">Hydrolase</keyword>
<evidence type="ECO:0000256" key="5">
    <source>
        <dbReference type="ARBA" id="ARBA00023049"/>
    </source>
</evidence>
<dbReference type="InterPro" id="IPR000994">
    <property type="entry name" value="Pept_M24"/>
</dbReference>
<evidence type="ECO:0000256" key="4">
    <source>
        <dbReference type="ARBA" id="ARBA00022801"/>
    </source>
</evidence>
<protein>
    <submittedName>
        <fullName evidence="10">Aminopeptidase P family protein</fullName>
    </submittedName>
</protein>
<evidence type="ECO:0000259" key="9">
    <source>
        <dbReference type="Pfam" id="PF16188"/>
    </source>
</evidence>
<feature type="domain" description="Peptidase M24" evidence="7">
    <location>
        <begin position="312"/>
        <end position="523"/>
    </location>
</feature>
<comment type="similarity">
    <text evidence="1 6">Belongs to the peptidase M24B family.</text>
</comment>
<dbReference type="InterPro" id="IPR050422">
    <property type="entry name" value="X-Pro_aminopeptidase_P"/>
</dbReference>
<evidence type="ECO:0000256" key="1">
    <source>
        <dbReference type="ARBA" id="ARBA00008766"/>
    </source>
</evidence>
<dbReference type="GO" id="GO:0070006">
    <property type="term" value="F:metalloaminopeptidase activity"/>
    <property type="evidence" value="ECO:0007669"/>
    <property type="project" value="InterPro"/>
</dbReference>
<dbReference type="PANTHER" id="PTHR43763:SF6">
    <property type="entry name" value="XAA-PRO AMINOPEPTIDASE 1"/>
    <property type="match status" value="1"/>
</dbReference>
<evidence type="ECO:0000256" key="2">
    <source>
        <dbReference type="ARBA" id="ARBA00022670"/>
    </source>
</evidence>